<reference evidence="1 2" key="1">
    <citation type="journal article" date="2008" name="PLoS ONE">
        <title>A recalibrated molecular clock and independent origins for the cholera pandemic clones.</title>
        <authorList>
            <person name="Feng L."/>
            <person name="Reeves P.R."/>
            <person name="Lan R."/>
            <person name="Ren Y."/>
            <person name="Gao C."/>
            <person name="Zhou Z."/>
            <person name="Ren Y."/>
            <person name="Cheng J."/>
            <person name="Wang W."/>
            <person name="Wang J."/>
            <person name="Qian W."/>
            <person name="Li D."/>
            <person name="Wang L."/>
        </authorList>
    </citation>
    <scope>NUCLEOTIDE SEQUENCE [LARGE SCALE GENOMIC DNA]</scope>
    <source>
        <strain evidence="1 2">M66-2</strain>
    </source>
</reference>
<dbReference type="AlphaFoldDB" id="C3LV25"/>
<dbReference type="KEGG" id="vcm:VCM66_A0360"/>
<sequence length="36" mass="4073">MFTNGFLTPLLEKHFTQMHLASTRPTPKAVKQATKT</sequence>
<dbReference type="EMBL" id="CP001234">
    <property type="protein sequence ID" value="ACP07330.1"/>
    <property type="molecule type" value="Genomic_DNA"/>
</dbReference>
<name>C3LV25_VIBCM</name>
<proteinExistence type="predicted"/>
<evidence type="ECO:0000313" key="1">
    <source>
        <dbReference type="EMBL" id="ACP07330.1"/>
    </source>
</evidence>
<accession>C3LV25</accession>
<dbReference type="HOGENOM" id="CLU_217697_0_0_6"/>
<evidence type="ECO:0000313" key="2">
    <source>
        <dbReference type="Proteomes" id="UP000001217"/>
    </source>
</evidence>
<gene>
    <name evidence="1" type="ordered locus">VCM66_A0360</name>
</gene>
<organism evidence="1 2">
    <name type="scientific">Vibrio cholerae serotype O1 (strain M66-2)</name>
    <dbReference type="NCBI Taxonomy" id="579112"/>
    <lineage>
        <taxon>Bacteria</taxon>
        <taxon>Pseudomonadati</taxon>
        <taxon>Pseudomonadota</taxon>
        <taxon>Gammaproteobacteria</taxon>
        <taxon>Vibrionales</taxon>
        <taxon>Vibrionaceae</taxon>
        <taxon>Vibrio</taxon>
    </lineage>
</organism>
<protein>
    <submittedName>
        <fullName evidence="1">Uncharacterized protein</fullName>
    </submittedName>
</protein>
<dbReference type="Proteomes" id="UP000001217">
    <property type="component" value="Chromosome II"/>
</dbReference>